<evidence type="ECO:0000313" key="1">
    <source>
        <dbReference type="EMBL" id="SOR29899.1"/>
    </source>
</evidence>
<dbReference type="InterPro" id="IPR007047">
    <property type="entry name" value="Flp_Fap"/>
</dbReference>
<protein>
    <submittedName>
        <fullName evidence="1">PilA2 pilus assembly protein, Flp/Fap pilin component</fullName>
    </submittedName>
</protein>
<dbReference type="Pfam" id="PF04964">
    <property type="entry name" value="Flp_Fap"/>
    <property type="match status" value="1"/>
</dbReference>
<dbReference type="AlphaFoldDB" id="A0A1P8QTX0"/>
<name>A0A1P8QTX0_METEX</name>
<sequence>MYRSLVRFARHESGATAIEYGLVSTFIGIAVIGAFRAYGTALGSFFPKIFELFVFE</sequence>
<dbReference type="EMBL" id="LT962688">
    <property type="protein sequence ID" value="SOR29899.1"/>
    <property type="molecule type" value="Genomic_DNA"/>
</dbReference>
<reference evidence="2" key="1">
    <citation type="submission" date="2017-10" db="EMBL/GenBank/DDBJ databases">
        <authorList>
            <person name="Regsiter A."/>
            <person name="William W."/>
        </authorList>
    </citation>
    <scope>NUCLEOTIDE SEQUENCE [LARGE SCALE GENOMIC DNA]</scope>
</reference>
<evidence type="ECO:0000313" key="2">
    <source>
        <dbReference type="Proteomes" id="UP000233769"/>
    </source>
</evidence>
<gene>
    <name evidence="1" type="ORF">TK0001_3297</name>
</gene>
<organism evidence="1 2">
    <name type="scientific">Methylorubrum extorquens</name>
    <name type="common">Methylobacterium dichloromethanicum</name>
    <name type="synonym">Methylobacterium extorquens</name>
    <dbReference type="NCBI Taxonomy" id="408"/>
    <lineage>
        <taxon>Bacteria</taxon>
        <taxon>Pseudomonadati</taxon>
        <taxon>Pseudomonadota</taxon>
        <taxon>Alphaproteobacteria</taxon>
        <taxon>Hyphomicrobiales</taxon>
        <taxon>Methylobacteriaceae</taxon>
        <taxon>Methylorubrum</taxon>
    </lineage>
</organism>
<accession>A0A1P8QTX0</accession>
<proteinExistence type="predicted"/>
<dbReference type="Proteomes" id="UP000233769">
    <property type="component" value="Chromosome tk0001"/>
</dbReference>